<evidence type="ECO:0000313" key="2">
    <source>
        <dbReference type="EMBL" id="ORY26190.1"/>
    </source>
</evidence>
<feature type="domain" description="Cyclic nucleotide-binding" evidence="1">
    <location>
        <begin position="92"/>
        <end position="173"/>
    </location>
</feature>
<dbReference type="InterPro" id="IPR000595">
    <property type="entry name" value="cNMP-bd_dom"/>
</dbReference>
<name>A0A1Y2AV80_9FUNG</name>
<organism evidence="2 3">
    <name type="scientific">Neocallimastix californiae</name>
    <dbReference type="NCBI Taxonomy" id="1754190"/>
    <lineage>
        <taxon>Eukaryota</taxon>
        <taxon>Fungi</taxon>
        <taxon>Fungi incertae sedis</taxon>
        <taxon>Chytridiomycota</taxon>
        <taxon>Chytridiomycota incertae sedis</taxon>
        <taxon>Neocallimastigomycetes</taxon>
        <taxon>Neocallimastigales</taxon>
        <taxon>Neocallimastigaceae</taxon>
        <taxon>Neocallimastix</taxon>
    </lineage>
</organism>
<dbReference type="InterPro" id="IPR018490">
    <property type="entry name" value="cNMP-bd_dom_sf"/>
</dbReference>
<evidence type="ECO:0000313" key="3">
    <source>
        <dbReference type="Proteomes" id="UP000193920"/>
    </source>
</evidence>
<reference evidence="2 3" key="1">
    <citation type="submission" date="2016-08" db="EMBL/GenBank/DDBJ databases">
        <title>A Parts List for Fungal Cellulosomes Revealed by Comparative Genomics.</title>
        <authorList>
            <consortium name="DOE Joint Genome Institute"/>
            <person name="Haitjema C.H."/>
            <person name="Gilmore S.P."/>
            <person name="Henske J.K."/>
            <person name="Solomon K.V."/>
            <person name="De Groot R."/>
            <person name="Kuo A."/>
            <person name="Mondo S.J."/>
            <person name="Salamov A.A."/>
            <person name="Labutti K."/>
            <person name="Zhao Z."/>
            <person name="Chiniquy J."/>
            <person name="Barry K."/>
            <person name="Brewer H.M."/>
            <person name="Purvine S.O."/>
            <person name="Wright A.T."/>
            <person name="Boxma B."/>
            <person name="Van Alen T."/>
            <person name="Hackstein J.H."/>
            <person name="Baker S.E."/>
            <person name="Grigoriev I.V."/>
            <person name="O'Malley M.A."/>
        </authorList>
    </citation>
    <scope>NUCLEOTIDE SEQUENCE [LARGE SCALE GENOMIC DNA]</scope>
    <source>
        <strain evidence="2 3">G1</strain>
    </source>
</reference>
<gene>
    <name evidence="2" type="ORF">LY90DRAFT_674617</name>
</gene>
<dbReference type="Proteomes" id="UP000193920">
    <property type="component" value="Unassembled WGS sequence"/>
</dbReference>
<dbReference type="EMBL" id="MCOG01000204">
    <property type="protein sequence ID" value="ORY26190.1"/>
    <property type="molecule type" value="Genomic_DNA"/>
</dbReference>
<dbReference type="InterPro" id="IPR014710">
    <property type="entry name" value="RmlC-like_jellyroll"/>
</dbReference>
<dbReference type="CDD" id="cd00038">
    <property type="entry name" value="CAP_ED"/>
    <property type="match status" value="1"/>
</dbReference>
<dbReference type="Gene3D" id="2.60.120.10">
    <property type="entry name" value="Jelly Rolls"/>
    <property type="match status" value="1"/>
</dbReference>
<dbReference type="SUPFAM" id="SSF51206">
    <property type="entry name" value="cAMP-binding domain-like"/>
    <property type="match status" value="1"/>
</dbReference>
<dbReference type="Pfam" id="PF00027">
    <property type="entry name" value="cNMP_binding"/>
    <property type="match status" value="1"/>
</dbReference>
<dbReference type="PANTHER" id="PTHR23011">
    <property type="entry name" value="CYCLIC NUCLEOTIDE-BINDING DOMAIN CONTAINING PROTEIN"/>
    <property type="match status" value="1"/>
</dbReference>
<dbReference type="AlphaFoldDB" id="A0A1Y2AV80"/>
<dbReference type="PANTHER" id="PTHR23011:SF28">
    <property type="entry name" value="CYCLIC NUCLEOTIDE-BINDING DOMAIN CONTAINING PROTEIN"/>
    <property type="match status" value="1"/>
</dbReference>
<comment type="caution">
    <text evidence="2">The sequence shown here is derived from an EMBL/GenBank/DDBJ whole genome shotgun (WGS) entry which is preliminary data.</text>
</comment>
<dbReference type="OrthoDB" id="417078at2759"/>
<keyword evidence="3" id="KW-1185">Reference proteome</keyword>
<evidence type="ECO:0000259" key="1">
    <source>
        <dbReference type="PROSITE" id="PS50042"/>
    </source>
</evidence>
<protein>
    <recommendedName>
        <fullName evidence="1">Cyclic nucleotide-binding domain-containing protein</fullName>
    </recommendedName>
</protein>
<dbReference type="SMART" id="SM00100">
    <property type="entry name" value="cNMP"/>
    <property type="match status" value="1"/>
</dbReference>
<sequence length="348" mass="41028">MNNAGTNRAYEYYRRNSNNANSFKRENVRIKQIGDYFNTFSTIDNNYLLDLVTTTTPSYLLEIEKGNYEKFKKMIEEKEKQEKTAFLKTLSIFKTFSYDSLFNFSECVEYRTIPCGQTILNFNQPLDEFYIIKRGKCNVYRRLFLERDGQVKTAKIYVGQFGPGDYFGERGIIEYHGFLHIKNIEIIDQFFSNPIADKDPILSELCVVAVKDKCEPSIYDTELDQQEINYTNKSNANDSTTPDFLKQTISIEEKKFQQKKIREEKTIELAVIALNKARLKFQNTIEYSKFEKLSQDELYCKYLESSEEKNWNKLKEHLNNGRLKEILNDPTITVSKLDEMKGKERWKI</sequence>
<accession>A0A1Y2AV80</accession>
<dbReference type="STRING" id="1754190.A0A1Y2AV80"/>
<proteinExistence type="predicted"/>
<dbReference type="PROSITE" id="PS50042">
    <property type="entry name" value="CNMP_BINDING_3"/>
    <property type="match status" value="1"/>
</dbReference>